<evidence type="ECO:0000256" key="1">
    <source>
        <dbReference type="SAM" id="SignalP"/>
    </source>
</evidence>
<evidence type="ECO:0000313" key="3">
    <source>
        <dbReference type="EMBL" id="RYC29853.1"/>
    </source>
</evidence>
<feature type="chain" id="PRO_5020833263" description="Alpha/beta hydrolase domain-containing protein" evidence="1">
    <location>
        <begin position="28"/>
        <end position="678"/>
    </location>
</feature>
<name>A0A4Q2U0B0_9HYPH</name>
<keyword evidence="4" id="KW-1185">Reference proteome</keyword>
<feature type="domain" description="Alpha/beta hydrolase" evidence="2">
    <location>
        <begin position="265"/>
        <end position="664"/>
    </location>
</feature>
<gene>
    <name evidence="3" type="ORF">D3273_21895</name>
</gene>
<feature type="signal peptide" evidence="1">
    <location>
        <begin position="1"/>
        <end position="27"/>
    </location>
</feature>
<organism evidence="3 4">
    <name type="scientific">Lichenibacterium minor</name>
    <dbReference type="NCBI Taxonomy" id="2316528"/>
    <lineage>
        <taxon>Bacteria</taxon>
        <taxon>Pseudomonadati</taxon>
        <taxon>Pseudomonadota</taxon>
        <taxon>Alphaproteobacteria</taxon>
        <taxon>Hyphomicrobiales</taxon>
        <taxon>Lichenihabitantaceae</taxon>
        <taxon>Lichenibacterium</taxon>
    </lineage>
</organism>
<proteinExistence type="predicted"/>
<dbReference type="RefSeq" id="WP_129229026.1">
    <property type="nucleotide sequence ID" value="NZ_QYBB01000038.1"/>
</dbReference>
<reference evidence="3 4" key="1">
    <citation type="submission" date="2018-12" db="EMBL/GenBank/DDBJ databases">
        <authorList>
            <person name="Grouzdev D.S."/>
            <person name="Krutkina M.S."/>
        </authorList>
    </citation>
    <scope>NUCLEOTIDE SEQUENCE [LARGE SCALE GENOMIC DNA]</scope>
    <source>
        <strain evidence="3 4">RmlP026</strain>
    </source>
</reference>
<keyword evidence="1" id="KW-0732">Signal</keyword>
<dbReference type="EMBL" id="QYBB01000038">
    <property type="protein sequence ID" value="RYC29853.1"/>
    <property type="molecule type" value="Genomic_DNA"/>
</dbReference>
<dbReference type="AlphaFoldDB" id="A0A4Q2U0B0"/>
<dbReference type="Proteomes" id="UP000290759">
    <property type="component" value="Unassembled WGS sequence"/>
</dbReference>
<dbReference type="OrthoDB" id="9779952at2"/>
<sequence length="678" mass="71460">MGRIGGTRRLFTLAGAAALLGGAPAEARIVGLDLYRVPGFAFGGQSFGTVGPYEKWVGRATGAVDPADPVDGAIADIGLAPRDAKGLVDYATPVVVLRPADPARGRHEMLFDLNNRGSVLGFSALDDAAVNQNDVGQPGDVGNGFAMSRGYTLVWSGWDPVSAASPAVGPGPGAFLLDVPVARRPDGASIVGPNLEEFVIDNDTTANGPLTYPAADLDTAHATLTMRPLAEDAPVPLPPTAWRFDPGGMSISLLPEGTRFRTGEIYELVYPARDPKVTGLGFAAIRDVAAFLRDAERDDAGHANPLAGDIRHVSTFCISQPCRAMRDFVRLGFNRVTSAPNHRAVDGVLDWIGGGSGIDLDRRFAEPFRTHRQHIARHYPEFAFPFAYGTTTDAVTGRTDGILARCTATDTCPKIIDVNSDNEYWAKSGSNLHTDAAGRDLPDVPGVRLYLMAGLPHGDGVPPHGKGICRVERNPLVANQVLRALLVDLDAWVTQGVEPPPSRVPRAADGTLVTSAQADTGFPSIPGIAYGGREHTGDLLDFGPEAGQGVLTVLPPVKRGSPYPSLVPRSDADGNTLAGIRVPDVAVPTATYTGWNLRADDDGDGCDAAGMVVPFARTEAERRDHGDPRPSLQARYASHADYVAKVAAASEALVADRLLLLDDAIRDVAAARASDVGN</sequence>
<accession>A0A4Q2U0B0</accession>
<evidence type="ECO:0000313" key="4">
    <source>
        <dbReference type="Proteomes" id="UP000290759"/>
    </source>
</evidence>
<reference evidence="3 4" key="2">
    <citation type="submission" date="2019-02" db="EMBL/GenBank/DDBJ databases">
        <title>'Lichenibacterium ramalinii' gen. nov. sp. nov., 'Lichenibacterium minor' gen. nov. sp. nov.</title>
        <authorList>
            <person name="Pankratov T."/>
        </authorList>
    </citation>
    <scope>NUCLEOTIDE SEQUENCE [LARGE SCALE GENOMIC DNA]</scope>
    <source>
        <strain evidence="3 4">RmlP026</strain>
    </source>
</reference>
<dbReference type="Pfam" id="PF20091">
    <property type="entry name" value="Abhydrolase_10"/>
    <property type="match status" value="1"/>
</dbReference>
<evidence type="ECO:0000259" key="2">
    <source>
        <dbReference type="Pfam" id="PF20091"/>
    </source>
</evidence>
<comment type="caution">
    <text evidence="3">The sequence shown here is derived from an EMBL/GenBank/DDBJ whole genome shotgun (WGS) entry which is preliminary data.</text>
</comment>
<dbReference type="InterPro" id="IPR045394">
    <property type="entry name" value="Abhydrolase_dom"/>
</dbReference>
<protein>
    <recommendedName>
        <fullName evidence="2">Alpha/beta hydrolase domain-containing protein</fullName>
    </recommendedName>
</protein>